<name>A0A974H8L8_XENLA</name>
<proteinExistence type="predicted"/>
<dbReference type="AlphaFoldDB" id="A0A974H8L8"/>
<protein>
    <submittedName>
        <fullName evidence="1">Uncharacterized protein</fullName>
    </submittedName>
</protein>
<evidence type="ECO:0000313" key="2">
    <source>
        <dbReference type="Proteomes" id="UP000694892"/>
    </source>
</evidence>
<reference evidence="2" key="1">
    <citation type="journal article" date="2016" name="Nature">
        <title>Genome evolution in the allotetraploid frog Xenopus laevis.</title>
        <authorList>
            <person name="Session A.M."/>
            <person name="Uno Y."/>
            <person name="Kwon T."/>
            <person name="Chapman J.A."/>
            <person name="Toyoda A."/>
            <person name="Takahashi S."/>
            <person name="Fukui A."/>
            <person name="Hikosaka A."/>
            <person name="Suzuki A."/>
            <person name="Kondo M."/>
            <person name="van Heeringen S.J."/>
            <person name="Quigley I."/>
            <person name="Heinz S."/>
            <person name="Ogino H."/>
            <person name="Ochi H."/>
            <person name="Hellsten U."/>
            <person name="Lyons J.B."/>
            <person name="Simakov O."/>
            <person name="Putnam N."/>
            <person name="Stites J."/>
            <person name="Kuroki Y."/>
            <person name="Tanaka T."/>
            <person name="Michiue T."/>
            <person name="Watanabe M."/>
            <person name="Bogdanovic O."/>
            <person name="Lister R."/>
            <person name="Georgiou G."/>
            <person name="Paranjpe S.S."/>
            <person name="van Kruijsbergen I."/>
            <person name="Shu S."/>
            <person name="Carlson J."/>
            <person name="Kinoshita T."/>
            <person name="Ohta Y."/>
            <person name="Mawaribuchi S."/>
            <person name="Jenkins J."/>
            <person name="Grimwood J."/>
            <person name="Schmutz J."/>
            <person name="Mitros T."/>
            <person name="Mozaffari S.V."/>
            <person name="Suzuki Y."/>
            <person name="Haramoto Y."/>
            <person name="Yamamoto T.S."/>
            <person name="Takagi C."/>
            <person name="Heald R."/>
            <person name="Miller K."/>
            <person name="Haudenschild C."/>
            <person name="Kitzman J."/>
            <person name="Nakayama T."/>
            <person name="Izutsu Y."/>
            <person name="Robert J."/>
            <person name="Fortriede J."/>
            <person name="Burns K."/>
            <person name="Lotay V."/>
            <person name="Karimi K."/>
            <person name="Yasuoka Y."/>
            <person name="Dichmann D.S."/>
            <person name="Flajnik M.F."/>
            <person name="Houston D.W."/>
            <person name="Shendure J."/>
            <person name="DuPasquier L."/>
            <person name="Vize P.D."/>
            <person name="Zorn A.M."/>
            <person name="Ito M."/>
            <person name="Marcotte E.M."/>
            <person name="Wallingford J.B."/>
            <person name="Ito Y."/>
            <person name="Asashima M."/>
            <person name="Ueno N."/>
            <person name="Matsuda Y."/>
            <person name="Veenstra G.J."/>
            <person name="Fujiyama A."/>
            <person name="Harland R.M."/>
            <person name="Taira M."/>
            <person name="Rokhsar D.S."/>
        </authorList>
    </citation>
    <scope>NUCLEOTIDE SEQUENCE [LARGE SCALE GENOMIC DNA]</scope>
    <source>
        <strain evidence="2">J</strain>
    </source>
</reference>
<evidence type="ECO:0000313" key="1">
    <source>
        <dbReference type="EMBL" id="OCT68824.1"/>
    </source>
</evidence>
<sequence length="231" mass="27578">MTRYVSGSVLRKHGLREVDLRKPVCFNSPWFYVRLERCIRRNNLNGISSELWCESKEIMKILKTRQEMEDVCGLTVSESKKVWENANSKFLVNRQKDLVWMSVHGCLHTRVFQRRRKLVNKNGELTAIESFSYSLMFYGLGNLSEEKSRILWCIVNCIKEALWDTRNMCVFHNVQFDENACVGLVRSRIFLYVLWDRKRLGNEAEGIWKYKKWKSEGIWKYKKWKSWISSV</sequence>
<dbReference type="Proteomes" id="UP000694892">
    <property type="component" value="Chromosome 8L"/>
</dbReference>
<accession>A0A974H8L8</accession>
<dbReference type="EMBL" id="CM004480">
    <property type="protein sequence ID" value="OCT68824.1"/>
    <property type="molecule type" value="Genomic_DNA"/>
</dbReference>
<gene>
    <name evidence="1" type="ORF">XELAEV_18040122mg</name>
</gene>
<organism evidence="1 2">
    <name type="scientific">Xenopus laevis</name>
    <name type="common">African clawed frog</name>
    <dbReference type="NCBI Taxonomy" id="8355"/>
    <lineage>
        <taxon>Eukaryota</taxon>
        <taxon>Metazoa</taxon>
        <taxon>Chordata</taxon>
        <taxon>Craniata</taxon>
        <taxon>Vertebrata</taxon>
        <taxon>Euteleostomi</taxon>
        <taxon>Amphibia</taxon>
        <taxon>Batrachia</taxon>
        <taxon>Anura</taxon>
        <taxon>Pipoidea</taxon>
        <taxon>Pipidae</taxon>
        <taxon>Xenopodinae</taxon>
        <taxon>Xenopus</taxon>
        <taxon>Xenopus</taxon>
    </lineage>
</organism>